<accession>A0AAN9VNL9</accession>
<reference evidence="2 3" key="1">
    <citation type="submission" date="2024-03" db="EMBL/GenBank/DDBJ databases">
        <title>The genome assembly and annotation of the cricket Gryllus longicercus Weissman &amp; Gray.</title>
        <authorList>
            <person name="Szrajer S."/>
            <person name="Gray D."/>
            <person name="Ylla G."/>
        </authorList>
    </citation>
    <scope>NUCLEOTIDE SEQUENCE [LARGE SCALE GENOMIC DNA]</scope>
    <source>
        <strain evidence="2">DAG 2021-001</strain>
        <tissue evidence="2">Whole body minus gut</tissue>
    </source>
</reference>
<dbReference type="EMBL" id="JAZDUA010000364">
    <property type="protein sequence ID" value="KAK7793707.1"/>
    <property type="molecule type" value="Genomic_DNA"/>
</dbReference>
<organism evidence="2 3">
    <name type="scientific">Gryllus longicercus</name>
    <dbReference type="NCBI Taxonomy" id="2509291"/>
    <lineage>
        <taxon>Eukaryota</taxon>
        <taxon>Metazoa</taxon>
        <taxon>Ecdysozoa</taxon>
        <taxon>Arthropoda</taxon>
        <taxon>Hexapoda</taxon>
        <taxon>Insecta</taxon>
        <taxon>Pterygota</taxon>
        <taxon>Neoptera</taxon>
        <taxon>Polyneoptera</taxon>
        <taxon>Orthoptera</taxon>
        <taxon>Ensifera</taxon>
        <taxon>Gryllidea</taxon>
        <taxon>Grylloidea</taxon>
        <taxon>Gryllidae</taxon>
        <taxon>Gryllinae</taxon>
        <taxon>Gryllus</taxon>
    </lineage>
</organism>
<keyword evidence="3" id="KW-1185">Reference proteome</keyword>
<comment type="caution">
    <text evidence="2">The sequence shown here is derived from an EMBL/GenBank/DDBJ whole genome shotgun (WGS) entry which is preliminary data.</text>
</comment>
<evidence type="ECO:0000256" key="1">
    <source>
        <dbReference type="SAM" id="MobiDB-lite"/>
    </source>
</evidence>
<dbReference type="Proteomes" id="UP001378592">
    <property type="component" value="Unassembled WGS sequence"/>
</dbReference>
<name>A0AAN9VNL9_9ORTH</name>
<feature type="region of interest" description="Disordered" evidence="1">
    <location>
        <begin position="75"/>
        <end position="94"/>
    </location>
</feature>
<protein>
    <submittedName>
        <fullName evidence="2">Uncharacterized protein</fullName>
    </submittedName>
</protein>
<evidence type="ECO:0000313" key="3">
    <source>
        <dbReference type="Proteomes" id="UP001378592"/>
    </source>
</evidence>
<dbReference type="AlphaFoldDB" id="A0AAN9VNL9"/>
<sequence>MISAFVFNEAGQSAQTRSSPASGFRGWARARAREGGQTTSTAEGAFRARPSLFPFRGPSQRALVSGVAAQALCESGPHTDGNVGGRRRMAGNGCVDRSKTLRGGWWN</sequence>
<feature type="region of interest" description="Disordered" evidence="1">
    <location>
        <begin position="7"/>
        <end position="49"/>
    </location>
</feature>
<feature type="compositionally biased region" description="Polar residues" evidence="1">
    <location>
        <begin position="10"/>
        <end position="20"/>
    </location>
</feature>
<evidence type="ECO:0000313" key="2">
    <source>
        <dbReference type="EMBL" id="KAK7793707.1"/>
    </source>
</evidence>
<gene>
    <name evidence="2" type="ORF">R5R35_007866</name>
</gene>
<proteinExistence type="predicted"/>